<keyword evidence="2" id="KW-0560">Oxidoreductase</keyword>
<dbReference type="PANTHER" id="PTHR10696">
    <property type="entry name" value="GAMMA-BUTYROBETAINE HYDROXYLASE-RELATED"/>
    <property type="match status" value="1"/>
</dbReference>
<dbReference type="GO" id="GO:0051213">
    <property type="term" value="F:dioxygenase activity"/>
    <property type="evidence" value="ECO:0007669"/>
    <property type="project" value="UniProtKB-KW"/>
</dbReference>
<protein>
    <submittedName>
        <fullName evidence="6">TauD/TfdA family dioxygenase</fullName>
    </submittedName>
</protein>
<comment type="cofactor">
    <cofactor evidence="1">
        <name>Fe(2+)</name>
        <dbReference type="ChEBI" id="CHEBI:29033"/>
    </cofactor>
</comment>
<feature type="domain" description="TauD/TfdA-like" evidence="5">
    <location>
        <begin position="38"/>
        <end position="325"/>
    </location>
</feature>
<dbReference type="Pfam" id="PF02668">
    <property type="entry name" value="TauD"/>
    <property type="match status" value="1"/>
</dbReference>
<evidence type="ECO:0000256" key="3">
    <source>
        <dbReference type="ARBA" id="ARBA00023004"/>
    </source>
</evidence>
<keyword evidence="3" id="KW-0408">Iron</keyword>
<dbReference type="SUPFAM" id="SSF51197">
    <property type="entry name" value="Clavaminate synthase-like"/>
    <property type="match status" value="1"/>
</dbReference>
<evidence type="ECO:0000256" key="2">
    <source>
        <dbReference type="ARBA" id="ARBA00023002"/>
    </source>
</evidence>
<evidence type="ECO:0000256" key="1">
    <source>
        <dbReference type="ARBA" id="ARBA00001954"/>
    </source>
</evidence>
<dbReference type="PANTHER" id="PTHR10696:SF56">
    <property type="entry name" value="TAUD_TFDA-LIKE DOMAIN-CONTAINING PROTEIN"/>
    <property type="match status" value="1"/>
</dbReference>
<dbReference type="InterPro" id="IPR003819">
    <property type="entry name" value="TauD/TfdA-like"/>
</dbReference>
<dbReference type="InterPro" id="IPR042098">
    <property type="entry name" value="TauD-like_sf"/>
</dbReference>
<organism evidence="6 7">
    <name type="scientific">Dactylosporangium salmoneum</name>
    <dbReference type="NCBI Taxonomy" id="53361"/>
    <lineage>
        <taxon>Bacteria</taxon>
        <taxon>Bacillati</taxon>
        <taxon>Actinomycetota</taxon>
        <taxon>Actinomycetes</taxon>
        <taxon>Micromonosporales</taxon>
        <taxon>Micromonosporaceae</taxon>
        <taxon>Dactylosporangium</taxon>
    </lineage>
</organism>
<dbReference type="Gene3D" id="3.60.130.10">
    <property type="entry name" value="Clavaminate synthase-like"/>
    <property type="match status" value="1"/>
</dbReference>
<dbReference type="EMBL" id="BAAARV010000046">
    <property type="protein sequence ID" value="GAA2359964.1"/>
    <property type="molecule type" value="Genomic_DNA"/>
</dbReference>
<evidence type="ECO:0000259" key="5">
    <source>
        <dbReference type="Pfam" id="PF02668"/>
    </source>
</evidence>
<comment type="caution">
    <text evidence="6">The sequence shown here is derived from an EMBL/GenBank/DDBJ whole genome shotgun (WGS) entry which is preliminary data.</text>
</comment>
<name>A0ABP5TRV8_9ACTN</name>
<evidence type="ECO:0000313" key="6">
    <source>
        <dbReference type="EMBL" id="GAA2359964.1"/>
    </source>
</evidence>
<proteinExistence type="predicted"/>
<evidence type="ECO:0000256" key="4">
    <source>
        <dbReference type="ARBA" id="ARBA00023194"/>
    </source>
</evidence>
<evidence type="ECO:0000313" key="7">
    <source>
        <dbReference type="Proteomes" id="UP001501444"/>
    </source>
</evidence>
<keyword evidence="4" id="KW-0045">Antibiotic biosynthesis</keyword>
<dbReference type="RefSeq" id="WP_344615360.1">
    <property type="nucleotide sequence ID" value="NZ_BAAARV010000046.1"/>
</dbReference>
<keyword evidence="6" id="KW-0223">Dioxygenase</keyword>
<gene>
    <name evidence="6" type="ORF">GCM10010170_054580</name>
</gene>
<reference evidence="7" key="1">
    <citation type="journal article" date="2019" name="Int. J. Syst. Evol. Microbiol.">
        <title>The Global Catalogue of Microorganisms (GCM) 10K type strain sequencing project: providing services to taxonomists for standard genome sequencing and annotation.</title>
        <authorList>
            <consortium name="The Broad Institute Genomics Platform"/>
            <consortium name="The Broad Institute Genome Sequencing Center for Infectious Disease"/>
            <person name="Wu L."/>
            <person name="Ma J."/>
        </authorList>
    </citation>
    <scope>NUCLEOTIDE SEQUENCE [LARGE SCALE GENOMIC DNA]</scope>
    <source>
        <strain evidence="7">JCM 3272</strain>
    </source>
</reference>
<keyword evidence="7" id="KW-1185">Reference proteome</keyword>
<dbReference type="Proteomes" id="UP001501444">
    <property type="component" value="Unassembled WGS sequence"/>
</dbReference>
<accession>A0ABP5TRV8</accession>
<sequence length="332" mass="36737">MVRRIDPRALRPVPVEPAAAVVREGTGLPLVLRPAGDDVDLVEWAGAEREALEAELLRHGGLLLRGFGVTEPAELERFAGLFVDELFADNGEHPRAQMGGGVYTPVFFPPEERLLWHNENSFNRQAPAKIWFCCARPAASGGETPLVDSRAVYDRLDAGLRDEFAAKGVCYVRNYGTGIGLDWPDVFRTGDRAQVEARCAAEGLRWQWRGDRLRTEAVRPAVVRHPGSGARSWFNQAQHWHLACLNERTRASLLATFPADELPRTCTFGDGSPIPDAAMAEILRVYQELEVVFPWQAGDVVMLDNFAVAHGRNPFTGPRSLLVAMGDMRTVD</sequence>
<dbReference type="InterPro" id="IPR050411">
    <property type="entry name" value="AlphaKG_dependent_hydroxylases"/>
</dbReference>